<evidence type="ECO:0000313" key="3">
    <source>
        <dbReference type="Proteomes" id="UP001320119"/>
    </source>
</evidence>
<reference evidence="2 3" key="1">
    <citation type="journal article" date="2022" name="IScience">
        <title>An ultrasensitive nanofiber-based assay for enzymatic hydrolysis and deep-sea microbial degradation of cellulose.</title>
        <authorList>
            <person name="Tsudome M."/>
            <person name="Tachioka M."/>
            <person name="Miyazaki M."/>
            <person name="Uchimura K."/>
            <person name="Tsuda M."/>
            <person name="Takaki Y."/>
            <person name="Deguchi S."/>
        </authorList>
    </citation>
    <scope>NUCLEOTIDE SEQUENCE [LARGE SCALE GENOMIC DNA]</scope>
    <source>
        <strain evidence="2 3">GE09</strain>
    </source>
</reference>
<sequence length="141" mass="15856">MPSSNPRGERSATQNQGVVSSLQALNRPVARGITPIATDGVELTIDVTPSLPCLEGHFEHFPVVPGVVQLDWVAHYASLLLHIDWPVLRVDRLKFTSPIQPNNTVVIRLIFNRDKQWLDFQFFCADRSYSKGRVVYESPSD</sequence>
<proteinExistence type="predicted"/>
<dbReference type="Pfam" id="PF22818">
    <property type="entry name" value="ApeI-like"/>
    <property type="match status" value="1"/>
</dbReference>
<name>A0AAN2BJB1_9GAMM</name>
<evidence type="ECO:0000259" key="1">
    <source>
        <dbReference type="Pfam" id="PF22818"/>
    </source>
</evidence>
<dbReference type="KEGG" id="marq:MARGE09_P1025"/>
<keyword evidence="3" id="KW-1185">Reference proteome</keyword>
<dbReference type="InterPro" id="IPR029069">
    <property type="entry name" value="HotDog_dom_sf"/>
</dbReference>
<dbReference type="Gene3D" id="3.10.129.10">
    <property type="entry name" value="Hotdog Thioesterase"/>
    <property type="match status" value="1"/>
</dbReference>
<dbReference type="RefSeq" id="WP_236986308.1">
    <property type="nucleotide sequence ID" value="NZ_AP023086.1"/>
</dbReference>
<accession>A0AAN2BJB1</accession>
<dbReference type="Proteomes" id="UP001320119">
    <property type="component" value="Chromosome"/>
</dbReference>
<dbReference type="EMBL" id="AP023086">
    <property type="protein sequence ID" value="BCD96825.1"/>
    <property type="molecule type" value="Genomic_DNA"/>
</dbReference>
<evidence type="ECO:0000313" key="2">
    <source>
        <dbReference type="EMBL" id="BCD96825.1"/>
    </source>
</evidence>
<dbReference type="AlphaFoldDB" id="A0AAN2BJB1"/>
<gene>
    <name evidence="2" type="ORF">MARGE09_P1025</name>
</gene>
<protein>
    <recommendedName>
        <fullName evidence="1">ApeI dehydratase-like domain-containing protein</fullName>
    </recommendedName>
</protein>
<feature type="domain" description="ApeI dehydratase-like" evidence="1">
    <location>
        <begin position="39"/>
        <end position="133"/>
    </location>
</feature>
<organism evidence="2 3">
    <name type="scientific">Marinagarivorans cellulosilyticus</name>
    <dbReference type="NCBI Taxonomy" id="2721545"/>
    <lineage>
        <taxon>Bacteria</taxon>
        <taxon>Pseudomonadati</taxon>
        <taxon>Pseudomonadota</taxon>
        <taxon>Gammaproteobacteria</taxon>
        <taxon>Cellvibrionales</taxon>
        <taxon>Cellvibrionaceae</taxon>
        <taxon>Marinagarivorans</taxon>
    </lineage>
</organism>
<dbReference type="SUPFAM" id="SSF54637">
    <property type="entry name" value="Thioesterase/thiol ester dehydrase-isomerase"/>
    <property type="match status" value="1"/>
</dbReference>
<dbReference type="InterPro" id="IPR054545">
    <property type="entry name" value="ApeI-like"/>
</dbReference>